<accession>G9B1X9</accession>
<dbReference type="GeneID" id="11536633"/>
<proteinExistence type="predicted"/>
<name>G9B1X9_9CAUD</name>
<protein>
    <submittedName>
        <fullName evidence="1">Gp228</fullName>
    </submittedName>
</protein>
<dbReference type="KEGG" id="vg:11536633"/>
<organism evidence="1 2">
    <name type="scientific">Bacillus phage W.Ph</name>
    <dbReference type="NCBI Taxonomy" id="764595"/>
    <lineage>
        <taxon>Viruses</taxon>
        <taxon>Duplodnaviria</taxon>
        <taxon>Heunggongvirae</taxon>
        <taxon>Uroviricota</taxon>
        <taxon>Caudoviricetes</taxon>
        <taxon>Herelleviridae</taxon>
        <taxon>Bastillevirinae</taxon>
        <taxon>Wphvirus</taxon>
        <taxon>Wphvirus WPh</taxon>
    </lineage>
</organism>
<sequence length="119" mass="13604">MFTIRDTDYDDSYLTIDVVEGGIEFNFVDGPKDEEKLTIVVNTSQLMKIVNILEDVNAKPTRNLVSLPQVSEFESLDVCNLRSFEEYMLTLEEAGIGISMTIMDKELLVSYIKDYISYL</sequence>
<evidence type="ECO:0000313" key="2">
    <source>
        <dbReference type="Proteomes" id="UP000005445"/>
    </source>
</evidence>
<dbReference type="OrthoDB" id="18473at10239"/>
<keyword evidence="2" id="KW-1185">Reference proteome</keyword>
<evidence type="ECO:0000313" key="1">
    <source>
        <dbReference type="EMBL" id="ADH03374.1"/>
    </source>
</evidence>
<dbReference type="Proteomes" id="UP000005445">
    <property type="component" value="Segment"/>
</dbReference>
<reference evidence="1 2" key="1">
    <citation type="submission" date="2013-01" db="EMBL/GenBank/DDBJ databases">
        <title>Large myovirus of Bacillus.</title>
        <authorList>
            <person name="Klumpp J."/>
            <person name="Beyer W."/>
            <person name="Loessner M.J."/>
        </authorList>
    </citation>
    <scope>NUCLEOTIDE SEQUENCE [LARGE SCALE GENOMIC DNA]</scope>
</reference>
<dbReference type="EMBL" id="HM144387">
    <property type="protein sequence ID" value="ADH03374.1"/>
    <property type="molecule type" value="Genomic_DNA"/>
</dbReference>
<dbReference type="RefSeq" id="YP_004957243.1">
    <property type="nucleotide sequence ID" value="NC_016563.1"/>
</dbReference>